<comment type="caution">
    <text evidence="12">The sequence shown here is derived from an EMBL/GenBank/DDBJ whole genome shotgun (WGS) entry which is preliminary data.</text>
</comment>
<name>A0A926ES65_9FIRM</name>
<gene>
    <name evidence="8 12" type="primary">atpC</name>
    <name evidence="12" type="ORF">H8707_03165</name>
</gene>
<comment type="function">
    <text evidence="8">Produces ATP from ADP in the presence of a proton gradient across the membrane.</text>
</comment>
<evidence type="ECO:0000256" key="6">
    <source>
        <dbReference type="ARBA" id="ARBA00023196"/>
    </source>
</evidence>
<dbReference type="EMBL" id="JACRTG010000008">
    <property type="protein sequence ID" value="MBC8587243.1"/>
    <property type="molecule type" value="Genomic_DNA"/>
</dbReference>
<evidence type="ECO:0000256" key="5">
    <source>
        <dbReference type="ARBA" id="ARBA00023136"/>
    </source>
</evidence>
<dbReference type="GO" id="GO:0005524">
    <property type="term" value="F:ATP binding"/>
    <property type="evidence" value="ECO:0007669"/>
    <property type="project" value="UniProtKB-UniRule"/>
</dbReference>
<dbReference type="Pfam" id="PF02823">
    <property type="entry name" value="ATP-synt_DE_N"/>
    <property type="match status" value="1"/>
</dbReference>
<feature type="domain" description="ATP synthase F1 complex delta/epsilon subunit N-terminal" evidence="11">
    <location>
        <begin position="4"/>
        <end position="82"/>
    </location>
</feature>
<dbReference type="Proteomes" id="UP000601171">
    <property type="component" value="Unassembled WGS sequence"/>
</dbReference>
<evidence type="ECO:0000256" key="8">
    <source>
        <dbReference type="HAMAP-Rule" id="MF_00530"/>
    </source>
</evidence>
<dbReference type="InterPro" id="IPR001469">
    <property type="entry name" value="ATP_synth_F1_dsu/esu"/>
</dbReference>
<dbReference type="SUPFAM" id="SSF51344">
    <property type="entry name" value="Epsilon subunit of F1F0-ATP synthase N-terminal domain"/>
    <property type="match status" value="1"/>
</dbReference>
<evidence type="ECO:0000256" key="4">
    <source>
        <dbReference type="ARBA" id="ARBA00023065"/>
    </source>
</evidence>
<keyword evidence="8" id="KW-0375">Hydrogen ion transport</keyword>
<comment type="subunit">
    <text evidence="8 9">F-type ATPases have 2 components, CF(1) - the catalytic core - and CF(0) - the membrane proton channel. CF(1) has five subunits: alpha(3), beta(3), gamma(1), delta(1), epsilon(1). CF(0) has three main subunits: a, b and c.</text>
</comment>
<keyword evidence="7 8" id="KW-0066">ATP synthesis</keyword>
<evidence type="ECO:0000313" key="12">
    <source>
        <dbReference type="EMBL" id="MBC8587243.1"/>
    </source>
</evidence>
<dbReference type="HAMAP" id="MF_00530">
    <property type="entry name" value="ATP_synth_epsil_bac"/>
    <property type="match status" value="1"/>
</dbReference>
<dbReference type="Pfam" id="PF00401">
    <property type="entry name" value="ATP-synt_DE"/>
    <property type="match status" value="1"/>
</dbReference>
<dbReference type="InterPro" id="IPR020547">
    <property type="entry name" value="ATP_synth_F1_esu_C"/>
</dbReference>
<feature type="domain" description="ATP synthase epsilon subunit C-terminal" evidence="10">
    <location>
        <begin position="87"/>
        <end position="130"/>
    </location>
</feature>
<dbReference type="GO" id="GO:0046933">
    <property type="term" value="F:proton-transporting ATP synthase activity, rotational mechanism"/>
    <property type="evidence" value="ECO:0007669"/>
    <property type="project" value="UniProtKB-UniRule"/>
</dbReference>
<keyword evidence="8" id="KW-1003">Cell membrane</keyword>
<keyword evidence="5 8" id="KW-0472">Membrane</keyword>
<dbReference type="Gene3D" id="2.60.15.10">
    <property type="entry name" value="F0F1 ATP synthase delta/epsilon subunit, N-terminal"/>
    <property type="match status" value="1"/>
</dbReference>
<dbReference type="InterPro" id="IPR036771">
    <property type="entry name" value="ATPsynth_dsu/esu_N"/>
</dbReference>
<reference evidence="12" key="1">
    <citation type="submission" date="2020-08" db="EMBL/GenBank/DDBJ databases">
        <title>Genome public.</title>
        <authorList>
            <person name="Liu C."/>
            <person name="Sun Q."/>
        </authorList>
    </citation>
    <scope>NUCLEOTIDE SEQUENCE</scope>
    <source>
        <strain evidence="12">BX21</strain>
    </source>
</reference>
<evidence type="ECO:0000256" key="2">
    <source>
        <dbReference type="ARBA" id="ARBA00005712"/>
    </source>
</evidence>
<evidence type="ECO:0000256" key="7">
    <source>
        <dbReference type="ARBA" id="ARBA00023310"/>
    </source>
</evidence>
<evidence type="ECO:0000256" key="9">
    <source>
        <dbReference type="RuleBase" id="RU003656"/>
    </source>
</evidence>
<organism evidence="12 13">
    <name type="scientific">Paratissierella segnis</name>
    <dbReference type="NCBI Taxonomy" id="2763679"/>
    <lineage>
        <taxon>Bacteria</taxon>
        <taxon>Bacillati</taxon>
        <taxon>Bacillota</taxon>
        <taxon>Tissierellia</taxon>
        <taxon>Tissierellales</taxon>
        <taxon>Tissierellaceae</taxon>
        <taxon>Paratissierella</taxon>
    </lineage>
</organism>
<dbReference type="InterPro" id="IPR036794">
    <property type="entry name" value="ATP_F1_dsu/esu_C_sf"/>
</dbReference>
<dbReference type="CDD" id="cd12152">
    <property type="entry name" value="F1-ATPase_delta"/>
    <property type="match status" value="1"/>
</dbReference>
<protein>
    <recommendedName>
        <fullName evidence="8">ATP synthase epsilon chain</fullName>
    </recommendedName>
    <alternativeName>
        <fullName evidence="8">ATP synthase F1 sector epsilon subunit</fullName>
    </alternativeName>
    <alternativeName>
        <fullName evidence="8">F-ATPase epsilon subunit</fullName>
    </alternativeName>
</protein>
<evidence type="ECO:0000259" key="10">
    <source>
        <dbReference type="Pfam" id="PF00401"/>
    </source>
</evidence>
<dbReference type="Gene3D" id="1.20.5.440">
    <property type="entry name" value="ATP synthase delta/epsilon subunit, C-terminal domain"/>
    <property type="match status" value="1"/>
</dbReference>
<proteinExistence type="inferred from homology"/>
<comment type="similarity">
    <text evidence="2 8 9">Belongs to the ATPase epsilon chain family.</text>
</comment>
<accession>A0A926ES65</accession>
<evidence type="ECO:0000259" key="11">
    <source>
        <dbReference type="Pfam" id="PF02823"/>
    </source>
</evidence>
<evidence type="ECO:0000256" key="3">
    <source>
        <dbReference type="ARBA" id="ARBA00022448"/>
    </source>
</evidence>
<comment type="subcellular location">
    <subcellularLocation>
        <location evidence="1 8">Cell membrane</location>
        <topology evidence="1 8">Peripheral membrane protein</topology>
    </subcellularLocation>
</comment>
<dbReference type="AlphaFoldDB" id="A0A926ES65"/>
<dbReference type="SUPFAM" id="SSF46604">
    <property type="entry name" value="Epsilon subunit of F1F0-ATP synthase C-terminal domain"/>
    <property type="match status" value="1"/>
</dbReference>
<dbReference type="RefSeq" id="WP_262428713.1">
    <property type="nucleotide sequence ID" value="NZ_JACRTG010000008.1"/>
</dbReference>
<keyword evidence="13" id="KW-1185">Reference proteome</keyword>
<dbReference type="NCBIfam" id="TIGR01216">
    <property type="entry name" value="ATP_synt_epsi"/>
    <property type="match status" value="1"/>
</dbReference>
<dbReference type="InterPro" id="IPR020546">
    <property type="entry name" value="ATP_synth_F1_dsu/esu_N"/>
</dbReference>
<dbReference type="GO" id="GO:0045259">
    <property type="term" value="C:proton-transporting ATP synthase complex"/>
    <property type="evidence" value="ECO:0007669"/>
    <property type="project" value="UniProtKB-KW"/>
</dbReference>
<dbReference type="GO" id="GO:0005886">
    <property type="term" value="C:plasma membrane"/>
    <property type="evidence" value="ECO:0007669"/>
    <property type="project" value="UniProtKB-SubCell"/>
</dbReference>
<dbReference type="PANTHER" id="PTHR13822:SF10">
    <property type="entry name" value="ATP SYNTHASE EPSILON CHAIN, CHLOROPLASTIC"/>
    <property type="match status" value="1"/>
</dbReference>
<dbReference type="PANTHER" id="PTHR13822">
    <property type="entry name" value="ATP SYNTHASE DELTA/EPSILON CHAIN"/>
    <property type="match status" value="1"/>
</dbReference>
<keyword evidence="4 8" id="KW-0406">Ion transport</keyword>
<keyword evidence="3 8" id="KW-0813">Transport</keyword>
<evidence type="ECO:0000256" key="1">
    <source>
        <dbReference type="ARBA" id="ARBA00004202"/>
    </source>
</evidence>
<keyword evidence="6 8" id="KW-0139">CF(1)</keyword>
<sequence>MSLFHLDIVTPKRQFFSDDIDMVVVKGIDGELAVLKGRAPLITPLKIGKIRIFKEDTVLVAAIEDGYISVDENSTTIVTKGAEWPYEIDIEGAMEDKRRAEEALRRDRGVDVVQAELFLRRALNRIEVAQYHKKD</sequence>
<evidence type="ECO:0000313" key="13">
    <source>
        <dbReference type="Proteomes" id="UP000601171"/>
    </source>
</evidence>